<keyword evidence="3" id="KW-1185">Reference proteome</keyword>
<proteinExistence type="predicted"/>
<accession>A0A5C3M818</accession>
<dbReference type="EMBL" id="ML213595">
    <property type="protein sequence ID" value="TFK40997.1"/>
    <property type="molecule type" value="Genomic_DNA"/>
</dbReference>
<evidence type="ECO:0000313" key="3">
    <source>
        <dbReference type="Proteomes" id="UP000308652"/>
    </source>
</evidence>
<sequence length="166" mass="18228">MATITITRVPGRVVRRACLVKSTMQWPMMGVVVSVEVVKSERRGDRREKRPGRRVDVGVVEGAVTRVFVTESHPDRERKRNVTLKVAAQAYEPLSTNIPNAHSIPSAVLAHTGRGTATQKAYQSCPDRVDLPPCHRPPDVRPATSVPTTPRFSTSIPLVNDVVSSD</sequence>
<gene>
    <name evidence="2" type="ORF">BDQ12DRAFT_663898</name>
</gene>
<dbReference type="AlphaFoldDB" id="A0A5C3M818"/>
<organism evidence="2 3">
    <name type="scientific">Crucibulum laeve</name>
    <dbReference type="NCBI Taxonomy" id="68775"/>
    <lineage>
        <taxon>Eukaryota</taxon>
        <taxon>Fungi</taxon>
        <taxon>Dikarya</taxon>
        <taxon>Basidiomycota</taxon>
        <taxon>Agaricomycotina</taxon>
        <taxon>Agaricomycetes</taxon>
        <taxon>Agaricomycetidae</taxon>
        <taxon>Agaricales</taxon>
        <taxon>Agaricineae</taxon>
        <taxon>Nidulariaceae</taxon>
        <taxon>Crucibulum</taxon>
    </lineage>
</organism>
<dbReference type="Proteomes" id="UP000308652">
    <property type="component" value="Unassembled WGS sequence"/>
</dbReference>
<reference evidence="2 3" key="1">
    <citation type="journal article" date="2019" name="Nat. Ecol. Evol.">
        <title>Megaphylogeny resolves global patterns of mushroom evolution.</title>
        <authorList>
            <person name="Varga T."/>
            <person name="Krizsan K."/>
            <person name="Foldi C."/>
            <person name="Dima B."/>
            <person name="Sanchez-Garcia M."/>
            <person name="Sanchez-Ramirez S."/>
            <person name="Szollosi G.J."/>
            <person name="Szarkandi J.G."/>
            <person name="Papp V."/>
            <person name="Albert L."/>
            <person name="Andreopoulos W."/>
            <person name="Angelini C."/>
            <person name="Antonin V."/>
            <person name="Barry K.W."/>
            <person name="Bougher N.L."/>
            <person name="Buchanan P."/>
            <person name="Buyck B."/>
            <person name="Bense V."/>
            <person name="Catcheside P."/>
            <person name="Chovatia M."/>
            <person name="Cooper J."/>
            <person name="Damon W."/>
            <person name="Desjardin D."/>
            <person name="Finy P."/>
            <person name="Geml J."/>
            <person name="Haridas S."/>
            <person name="Hughes K."/>
            <person name="Justo A."/>
            <person name="Karasinski D."/>
            <person name="Kautmanova I."/>
            <person name="Kiss B."/>
            <person name="Kocsube S."/>
            <person name="Kotiranta H."/>
            <person name="LaButti K.M."/>
            <person name="Lechner B.E."/>
            <person name="Liimatainen K."/>
            <person name="Lipzen A."/>
            <person name="Lukacs Z."/>
            <person name="Mihaltcheva S."/>
            <person name="Morgado L.N."/>
            <person name="Niskanen T."/>
            <person name="Noordeloos M.E."/>
            <person name="Ohm R.A."/>
            <person name="Ortiz-Santana B."/>
            <person name="Ovrebo C."/>
            <person name="Racz N."/>
            <person name="Riley R."/>
            <person name="Savchenko A."/>
            <person name="Shiryaev A."/>
            <person name="Soop K."/>
            <person name="Spirin V."/>
            <person name="Szebenyi C."/>
            <person name="Tomsovsky M."/>
            <person name="Tulloss R.E."/>
            <person name="Uehling J."/>
            <person name="Grigoriev I.V."/>
            <person name="Vagvolgyi C."/>
            <person name="Papp T."/>
            <person name="Martin F.M."/>
            <person name="Miettinen O."/>
            <person name="Hibbett D.S."/>
            <person name="Nagy L.G."/>
        </authorList>
    </citation>
    <scope>NUCLEOTIDE SEQUENCE [LARGE SCALE GENOMIC DNA]</scope>
    <source>
        <strain evidence="2 3">CBS 166.37</strain>
    </source>
</reference>
<evidence type="ECO:0000313" key="2">
    <source>
        <dbReference type="EMBL" id="TFK40997.1"/>
    </source>
</evidence>
<name>A0A5C3M818_9AGAR</name>
<feature type="region of interest" description="Disordered" evidence="1">
    <location>
        <begin position="128"/>
        <end position="152"/>
    </location>
</feature>
<evidence type="ECO:0000256" key="1">
    <source>
        <dbReference type="SAM" id="MobiDB-lite"/>
    </source>
</evidence>
<protein>
    <submittedName>
        <fullName evidence="2">Uncharacterized protein</fullName>
    </submittedName>
</protein>